<proteinExistence type="predicted"/>
<dbReference type="Proteomes" id="UP000232323">
    <property type="component" value="Unassembled WGS sequence"/>
</dbReference>
<feature type="region of interest" description="Disordered" evidence="2">
    <location>
        <begin position="392"/>
        <end position="447"/>
    </location>
</feature>
<evidence type="ECO:0000313" key="4">
    <source>
        <dbReference type="Proteomes" id="UP000232323"/>
    </source>
</evidence>
<feature type="region of interest" description="Disordered" evidence="2">
    <location>
        <begin position="466"/>
        <end position="502"/>
    </location>
</feature>
<feature type="coiled-coil region" evidence="1">
    <location>
        <begin position="290"/>
        <end position="324"/>
    </location>
</feature>
<dbReference type="EMBL" id="BEGY01000029">
    <property type="protein sequence ID" value="GAX78007.1"/>
    <property type="molecule type" value="Genomic_DNA"/>
</dbReference>
<sequence>MSNGRSSHSLEEALSIAENSIAEKERELRALKAAYNKALASEGLGNDNVIVLGLLRNQDYVEADAQEYENKVLNLELKSLLDRYRMLDVEGLAARNQQLSAQVMQLHEENLELSKQLSNSEMNVTRNVAKIQLALEVTTREHIREAHDKARQELTTQMDDKTKHMVAEFGALQLQVGELNKQAYVLDTRYRKLATEKQQFKVDAEVADSMNMIMSKQAVAMKHQLDRAFMMNRVLEQGIDAAEQRAIRSEQQVALLAGQLRLRVGETQAAVVTQSHDREKWTEDSTTVLLTEDELCIQDLKRKLAALRRQLEQMKSQRDMWKGRSEVHERACSELQKCFGALMEHQKLTLPKGLRQSVESVWKVESTVAEEDSALLHMGHGQHVRPISRKELFHSHTRPSTAPASGRSSLRPESPPVRSPSRDLPLGTACGGVPVSEQAEDDEVVSKWHKDSALLGSHAERSALNPFQETSCGSPEAHSFTSTLPKGRGVMSPTHNRKPVVPLSRLVSAAADPGIDLSNRSQEASSAPTRQRTASGRPHSSAVALRGHRNPGSLRYTGPTTTLWELYGGASHRPPSAYSSGPSSSLHRIASLRLSDRSNNVGSVHHETASEALSQDQQYQRLIQNNTNRKVK</sequence>
<reference evidence="3 4" key="1">
    <citation type="submission" date="2017-08" db="EMBL/GenBank/DDBJ databases">
        <title>Acidophilic green algal genome provides insights into adaptation to an acidic environment.</title>
        <authorList>
            <person name="Hirooka S."/>
            <person name="Hirose Y."/>
            <person name="Kanesaki Y."/>
            <person name="Higuchi S."/>
            <person name="Fujiwara T."/>
            <person name="Onuma R."/>
            <person name="Era A."/>
            <person name="Ohbayashi R."/>
            <person name="Uzuka A."/>
            <person name="Nozaki H."/>
            <person name="Yoshikawa H."/>
            <person name="Miyagishima S.Y."/>
        </authorList>
    </citation>
    <scope>NUCLEOTIDE SEQUENCE [LARGE SCALE GENOMIC DNA]</scope>
    <source>
        <strain evidence="3 4">NIES-2499</strain>
    </source>
</reference>
<keyword evidence="4" id="KW-1185">Reference proteome</keyword>
<feature type="coiled-coil region" evidence="1">
    <location>
        <begin position="89"/>
        <end position="123"/>
    </location>
</feature>
<organism evidence="3 4">
    <name type="scientific">Chlamydomonas eustigma</name>
    <dbReference type="NCBI Taxonomy" id="1157962"/>
    <lineage>
        <taxon>Eukaryota</taxon>
        <taxon>Viridiplantae</taxon>
        <taxon>Chlorophyta</taxon>
        <taxon>core chlorophytes</taxon>
        <taxon>Chlorophyceae</taxon>
        <taxon>CS clade</taxon>
        <taxon>Chlamydomonadales</taxon>
        <taxon>Chlamydomonadaceae</taxon>
        <taxon>Chlamydomonas</taxon>
    </lineage>
</organism>
<feature type="compositionally biased region" description="Polar residues" evidence="2">
    <location>
        <begin position="518"/>
        <end position="534"/>
    </location>
</feature>
<evidence type="ECO:0000313" key="3">
    <source>
        <dbReference type="EMBL" id="GAX78007.1"/>
    </source>
</evidence>
<feature type="region of interest" description="Disordered" evidence="2">
    <location>
        <begin position="515"/>
        <end position="557"/>
    </location>
</feature>
<evidence type="ECO:0000256" key="1">
    <source>
        <dbReference type="SAM" id="Coils"/>
    </source>
</evidence>
<keyword evidence="1" id="KW-0175">Coiled coil</keyword>
<feature type="compositionally biased region" description="Polar residues" evidence="2">
    <location>
        <begin position="611"/>
        <end position="632"/>
    </location>
</feature>
<gene>
    <name evidence="3" type="ORF">CEUSTIGMA_g5449.t1</name>
</gene>
<feature type="coiled-coil region" evidence="1">
    <location>
        <begin position="7"/>
        <end position="41"/>
    </location>
</feature>
<protein>
    <submittedName>
        <fullName evidence="3">Uncharacterized protein</fullName>
    </submittedName>
</protein>
<feature type="compositionally biased region" description="Polar residues" evidence="2">
    <location>
        <begin position="466"/>
        <end position="484"/>
    </location>
</feature>
<comment type="caution">
    <text evidence="3">The sequence shown here is derived from an EMBL/GenBank/DDBJ whole genome shotgun (WGS) entry which is preliminary data.</text>
</comment>
<dbReference type="AlphaFoldDB" id="A0A250X4J5"/>
<evidence type="ECO:0000256" key="2">
    <source>
        <dbReference type="SAM" id="MobiDB-lite"/>
    </source>
</evidence>
<accession>A0A250X4J5</accession>
<name>A0A250X4J5_9CHLO</name>
<feature type="region of interest" description="Disordered" evidence="2">
    <location>
        <begin position="597"/>
        <end position="632"/>
    </location>
</feature>
<dbReference type="OrthoDB" id="545264at2759"/>